<protein>
    <recommendedName>
        <fullName evidence="2">heme oxygenase (biliverdin-producing)</fullName>
        <ecNumber evidence="2">1.14.14.18</ecNumber>
    </recommendedName>
</protein>
<dbReference type="GO" id="GO:0006979">
    <property type="term" value="P:response to oxidative stress"/>
    <property type="evidence" value="ECO:0007669"/>
    <property type="project" value="TreeGrafter"/>
</dbReference>
<evidence type="ECO:0000256" key="9">
    <source>
        <dbReference type="SAM" id="Phobius"/>
    </source>
</evidence>
<dbReference type="OrthoDB" id="652091at2759"/>
<dbReference type="PRINTS" id="PR00088">
    <property type="entry name" value="HAEMOXYGNASE"/>
</dbReference>
<reference evidence="10" key="1">
    <citation type="submission" date="2016-04" db="EMBL/GenBank/DDBJ databases">
        <authorList>
            <person name="Evans L.H."/>
            <person name="Alamgir A."/>
            <person name="Owens N."/>
            <person name="Weber N.D."/>
            <person name="Virtaneva K."/>
            <person name="Barbian K."/>
            <person name="Babar A."/>
            <person name="Rosenke K."/>
        </authorList>
    </citation>
    <scope>NUCLEOTIDE SEQUENCE [LARGE SCALE GENOMIC DNA]</scope>
    <source>
        <strain evidence="10">CBS 101.48</strain>
    </source>
</reference>
<proteinExistence type="inferred from homology"/>
<keyword evidence="4" id="KW-0479">Metal-binding</keyword>
<dbReference type="EMBL" id="LT550042">
    <property type="protein sequence ID" value="SAL94892.1"/>
    <property type="molecule type" value="Genomic_DNA"/>
</dbReference>
<keyword evidence="11" id="KW-1185">Reference proteome</keyword>
<dbReference type="GO" id="GO:0020037">
    <property type="term" value="F:heme binding"/>
    <property type="evidence" value="ECO:0007669"/>
    <property type="project" value="TreeGrafter"/>
</dbReference>
<comment type="similarity">
    <text evidence="1">Belongs to the heme oxygenase family.</text>
</comment>
<gene>
    <name evidence="10" type="primary">ABSGL_00184.1 scaffold 349</name>
</gene>
<keyword evidence="6" id="KW-0408">Iron</keyword>
<evidence type="ECO:0000256" key="8">
    <source>
        <dbReference type="SAM" id="MobiDB-lite"/>
    </source>
</evidence>
<dbReference type="GO" id="GO:0046872">
    <property type="term" value="F:metal ion binding"/>
    <property type="evidence" value="ECO:0007669"/>
    <property type="project" value="UniProtKB-KW"/>
</dbReference>
<evidence type="ECO:0000256" key="2">
    <source>
        <dbReference type="ARBA" id="ARBA00012360"/>
    </source>
</evidence>
<dbReference type="GO" id="GO:0004392">
    <property type="term" value="F:heme oxygenase (decyclizing) activity"/>
    <property type="evidence" value="ECO:0007669"/>
    <property type="project" value="UniProtKB-EC"/>
</dbReference>
<evidence type="ECO:0000313" key="11">
    <source>
        <dbReference type="Proteomes" id="UP000078561"/>
    </source>
</evidence>
<dbReference type="PROSITE" id="PS00593">
    <property type="entry name" value="HEME_OXYGENASE"/>
    <property type="match status" value="1"/>
</dbReference>
<dbReference type="Proteomes" id="UP000078561">
    <property type="component" value="Unassembled WGS sequence"/>
</dbReference>
<keyword evidence="9" id="KW-0812">Transmembrane</keyword>
<dbReference type="SUPFAM" id="SSF48613">
    <property type="entry name" value="Heme oxygenase-like"/>
    <property type="match status" value="1"/>
</dbReference>
<dbReference type="GO" id="GO:0006788">
    <property type="term" value="P:heme oxidation"/>
    <property type="evidence" value="ECO:0007669"/>
    <property type="project" value="InterPro"/>
</dbReference>
<dbReference type="GO" id="GO:0042167">
    <property type="term" value="P:heme catabolic process"/>
    <property type="evidence" value="ECO:0007669"/>
    <property type="project" value="TreeGrafter"/>
</dbReference>
<evidence type="ECO:0000313" key="10">
    <source>
        <dbReference type="EMBL" id="SAL94892.1"/>
    </source>
</evidence>
<feature type="compositionally biased region" description="Basic residues" evidence="8">
    <location>
        <begin position="395"/>
        <end position="405"/>
    </location>
</feature>
<dbReference type="Pfam" id="PF01126">
    <property type="entry name" value="Heme_oxygenase"/>
    <property type="match status" value="1"/>
</dbReference>
<dbReference type="InterPro" id="IPR018207">
    <property type="entry name" value="Haem_oxygenase_CS"/>
</dbReference>
<dbReference type="PANTHER" id="PTHR10720:SF0">
    <property type="entry name" value="HEME OXYGENASE"/>
    <property type="match status" value="1"/>
</dbReference>
<feature type="compositionally biased region" description="Low complexity" evidence="8">
    <location>
        <begin position="383"/>
        <end position="394"/>
    </location>
</feature>
<evidence type="ECO:0000256" key="7">
    <source>
        <dbReference type="ARBA" id="ARBA00048328"/>
    </source>
</evidence>
<sequence length="440" mass="49492">MTEHVMPPHPGLDNVDLDGLKHKCPAFATGCPYAKIEEVESLAVSFGELSKCPAFQKGCPFSNKSKDEISSLLSTIPKEHPTLNMNELPSCEEGVALVKVLNQFLTVAQLDNLFGENRPDFVQEEPILEDPQLAQAMREGTKVVHRAAETSIFTRRFLKGDITREEYGRYILSLYFIYQKMESLLDQHKDHASVQLIHFPAELNREQTLRKDLEYFYGTETATRLIKDTSTSVTPAVRTYLDAMDAACAKHPALLVAHSYSRYLGDLSGGQILAKRLKTSILGLTQDSTEWDTKDGLAFYHFDNLGNQAEFKDFYRQRLNSAHVNATTRDWIVSEAVKSFELNIAVFDEIQHLSDANQLPVIPPTVSQKVDTILTTNPDGSITRTTTTTTTTTKHQQRKQQRRRPSPADSNITCWIMGTTLAVTAVSVGLHVYKRYYAKD</sequence>
<evidence type="ECO:0000256" key="1">
    <source>
        <dbReference type="ARBA" id="ARBA00006134"/>
    </source>
</evidence>
<organism evidence="10">
    <name type="scientific">Absidia glauca</name>
    <name type="common">Pin mould</name>
    <dbReference type="NCBI Taxonomy" id="4829"/>
    <lineage>
        <taxon>Eukaryota</taxon>
        <taxon>Fungi</taxon>
        <taxon>Fungi incertae sedis</taxon>
        <taxon>Mucoromycota</taxon>
        <taxon>Mucoromycotina</taxon>
        <taxon>Mucoromycetes</taxon>
        <taxon>Mucorales</taxon>
        <taxon>Cunninghamellaceae</taxon>
        <taxon>Absidia</taxon>
    </lineage>
</organism>
<keyword evidence="5" id="KW-0560">Oxidoreductase</keyword>
<dbReference type="InterPro" id="IPR016084">
    <property type="entry name" value="Haem_Oase-like_multi-hlx"/>
</dbReference>
<name>A0A163IRA5_ABSGL</name>
<dbReference type="Gene3D" id="1.20.910.10">
    <property type="entry name" value="Heme oxygenase-like"/>
    <property type="match status" value="1"/>
</dbReference>
<dbReference type="PANTHER" id="PTHR10720">
    <property type="entry name" value="HEME OXYGENASE"/>
    <property type="match status" value="1"/>
</dbReference>
<dbReference type="EC" id="1.14.14.18" evidence="2"/>
<dbReference type="InterPro" id="IPR016053">
    <property type="entry name" value="Haem_Oase-like"/>
</dbReference>
<accession>A0A163IRA5</accession>
<evidence type="ECO:0000256" key="3">
    <source>
        <dbReference type="ARBA" id="ARBA00022617"/>
    </source>
</evidence>
<comment type="catalytic activity">
    <reaction evidence="7">
        <text>heme b + 3 reduced [NADPH--hemoprotein reductase] + 3 O2 = biliverdin IXalpha + CO + Fe(2+) + 3 oxidized [NADPH--hemoprotein reductase] + 3 H2O + H(+)</text>
        <dbReference type="Rhea" id="RHEA:21764"/>
        <dbReference type="Rhea" id="RHEA-COMP:11964"/>
        <dbReference type="Rhea" id="RHEA-COMP:11965"/>
        <dbReference type="ChEBI" id="CHEBI:15377"/>
        <dbReference type="ChEBI" id="CHEBI:15378"/>
        <dbReference type="ChEBI" id="CHEBI:15379"/>
        <dbReference type="ChEBI" id="CHEBI:17245"/>
        <dbReference type="ChEBI" id="CHEBI:29033"/>
        <dbReference type="ChEBI" id="CHEBI:57618"/>
        <dbReference type="ChEBI" id="CHEBI:57991"/>
        <dbReference type="ChEBI" id="CHEBI:58210"/>
        <dbReference type="ChEBI" id="CHEBI:60344"/>
        <dbReference type="EC" id="1.14.14.18"/>
    </reaction>
</comment>
<dbReference type="OMA" id="QTIPANH"/>
<dbReference type="AlphaFoldDB" id="A0A163IRA5"/>
<keyword evidence="9" id="KW-0472">Membrane</keyword>
<feature type="transmembrane region" description="Helical" evidence="9">
    <location>
        <begin position="415"/>
        <end position="433"/>
    </location>
</feature>
<dbReference type="InParanoid" id="A0A163IRA5"/>
<evidence type="ECO:0000256" key="5">
    <source>
        <dbReference type="ARBA" id="ARBA00023002"/>
    </source>
</evidence>
<dbReference type="STRING" id="4829.A0A163IRA5"/>
<evidence type="ECO:0000256" key="6">
    <source>
        <dbReference type="ARBA" id="ARBA00023004"/>
    </source>
</evidence>
<dbReference type="InterPro" id="IPR002051">
    <property type="entry name" value="Haem_Oase"/>
</dbReference>
<keyword evidence="9" id="KW-1133">Transmembrane helix</keyword>
<feature type="region of interest" description="Disordered" evidence="8">
    <location>
        <begin position="377"/>
        <end position="409"/>
    </location>
</feature>
<keyword evidence="3" id="KW-0349">Heme</keyword>
<dbReference type="CDD" id="cd19165">
    <property type="entry name" value="HemeO"/>
    <property type="match status" value="1"/>
</dbReference>
<evidence type="ECO:0000256" key="4">
    <source>
        <dbReference type="ARBA" id="ARBA00022723"/>
    </source>
</evidence>